<dbReference type="AlphaFoldDB" id="A0A8J7LVZ2"/>
<evidence type="ECO:0000313" key="1">
    <source>
        <dbReference type="EMBL" id="MBJ6726134.1"/>
    </source>
</evidence>
<dbReference type="RefSeq" id="WP_199385022.1">
    <property type="nucleotide sequence ID" value="NZ_JAEMHM010000012.1"/>
</dbReference>
<accession>A0A8J7LVZ2</accession>
<dbReference type="EMBL" id="JAEMHM010000012">
    <property type="protein sequence ID" value="MBJ6726134.1"/>
    <property type="molecule type" value="Genomic_DNA"/>
</dbReference>
<proteinExistence type="predicted"/>
<evidence type="ECO:0000313" key="2">
    <source>
        <dbReference type="Proteomes" id="UP000636888"/>
    </source>
</evidence>
<keyword evidence="2" id="KW-1185">Reference proteome</keyword>
<comment type="caution">
    <text evidence="1">The sequence shown here is derived from an EMBL/GenBank/DDBJ whole genome shotgun (WGS) entry which is preliminary data.</text>
</comment>
<reference evidence="1" key="1">
    <citation type="submission" date="2020-12" db="EMBL/GenBank/DDBJ databases">
        <title>Geomonas sp. Red875, isolated from river sediment.</title>
        <authorList>
            <person name="Xu Z."/>
            <person name="Zhang Z."/>
            <person name="Masuda Y."/>
            <person name="Itoh H."/>
            <person name="Senoo K."/>
        </authorList>
    </citation>
    <scope>NUCLEOTIDE SEQUENCE</scope>
    <source>
        <strain evidence="1">Red875</strain>
    </source>
</reference>
<gene>
    <name evidence="1" type="ORF">JFN93_15570</name>
</gene>
<protein>
    <submittedName>
        <fullName evidence="1">Panthothenate synthetase</fullName>
    </submittedName>
</protein>
<dbReference type="Proteomes" id="UP000636888">
    <property type="component" value="Unassembled WGS sequence"/>
</dbReference>
<name>A0A8J7LVZ2_9BACT</name>
<sequence length="107" mass="12193">MRMLLNIKFPNEQFNQAVRKGNCGSLISRIVEEARAEAVYFTEQDGQRSVIMVTEVTEPSKIPALAEPWFLNFNATVELRIVMSFDDLKRSGIDDLGRKWGELSGRD</sequence>
<organism evidence="1 2">
    <name type="scientific">Geomesophilobacter sediminis</name>
    <dbReference type="NCBI Taxonomy" id="2798584"/>
    <lineage>
        <taxon>Bacteria</taxon>
        <taxon>Pseudomonadati</taxon>
        <taxon>Thermodesulfobacteriota</taxon>
        <taxon>Desulfuromonadia</taxon>
        <taxon>Geobacterales</taxon>
        <taxon>Geobacteraceae</taxon>
        <taxon>Geomesophilobacter</taxon>
    </lineage>
</organism>